<reference evidence="1 2" key="1">
    <citation type="submission" date="2016-12" db="EMBL/GenBank/DDBJ databases">
        <authorList>
            <person name="Song W.-J."/>
            <person name="Kurnit D.M."/>
        </authorList>
    </citation>
    <scope>NUCLEOTIDE SEQUENCE [LARGE SCALE GENOMIC DNA]</scope>
    <source>
        <strain evidence="1 2">ATCC 49181</strain>
    </source>
</reference>
<evidence type="ECO:0000313" key="1">
    <source>
        <dbReference type="EMBL" id="SIO49335.1"/>
    </source>
</evidence>
<dbReference type="eggNOG" id="COG4679">
    <property type="taxonomic scope" value="Bacteria"/>
</dbReference>
<gene>
    <name evidence="1" type="ORF">SAMN02743940_0045</name>
</gene>
<proteinExistence type="predicted"/>
<dbReference type="RefSeq" id="WP_028462533.1">
    <property type="nucleotide sequence ID" value="NZ_FSRO01000002.1"/>
</dbReference>
<dbReference type="STRING" id="44575.SAMN05216419_10922"/>
<dbReference type="Proteomes" id="UP000185062">
    <property type="component" value="Unassembled WGS sequence"/>
</dbReference>
<sequence length="126" mass="14456">MNIAEPPKLRPVVWLGNTRKNIMAFPEEVRKLIGDELQLIQFGGIPKDAKIFKGVGSGVIEIALKYDKEAYRCIQAVQLGERIYILHAFQKKAKKGISTPKQDVDLIKQRYKEAKELESHEKTREH</sequence>
<organism evidence="1 2">
    <name type="scientific">Nitrosomonas cryotolerans ATCC 49181</name>
    <dbReference type="NCBI Taxonomy" id="1131553"/>
    <lineage>
        <taxon>Bacteria</taxon>
        <taxon>Pseudomonadati</taxon>
        <taxon>Pseudomonadota</taxon>
        <taxon>Betaproteobacteria</taxon>
        <taxon>Nitrosomonadales</taxon>
        <taxon>Nitrosomonadaceae</taxon>
        <taxon>Nitrosomonas</taxon>
    </lineage>
</organism>
<dbReference type="EMBL" id="FSRO01000002">
    <property type="protein sequence ID" value="SIO49335.1"/>
    <property type="molecule type" value="Genomic_DNA"/>
</dbReference>
<evidence type="ECO:0000313" key="2">
    <source>
        <dbReference type="Proteomes" id="UP000185062"/>
    </source>
</evidence>
<protein>
    <submittedName>
        <fullName evidence="1">Phage-related protein</fullName>
    </submittedName>
</protein>
<dbReference type="Pfam" id="PF05973">
    <property type="entry name" value="Gp49"/>
    <property type="match status" value="1"/>
</dbReference>
<accession>A0A1N6JYB1</accession>
<keyword evidence="2" id="KW-1185">Reference proteome</keyword>
<dbReference type="InterPro" id="IPR009241">
    <property type="entry name" value="HigB-like"/>
</dbReference>
<name>A0A1N6JYB1_9PROT</name>
<dbReference type="AlphaFoldDB" id="A0A1N6JYB1"/>